<evidence type="ECO:0000259" key="3">
    <source>
        <dbReference type="PROSITE" id="PS51688"/>
    </source>
</evidence>
<feature type="domain" description="Peptidase S74" evidence="3">
    <location>
        <begin position="318"/>
        <end position="412"/>
    </location>
</feature>
<proteinExistence type="predicted"/>
<dbReference type="EMBL" id="FQYP01000004">
    <property type="protein sequence ID" value="SHI93222.1"/>
    <property type="molecule type" value="Genomic_DNA"/>
</dbReference>
<dbReference type="STRING" id="570521.SAMN04488508_104114"/>
<evidence type="ECO:0000313" key="4">
    <source>
        <dbReference type="EMBL" id="SHI93222.1"/>
    </source>
</evidence>
<sequence>MKKLIVLFFVISQLHAQEPDQLAKNKIVANGANTNLGYNAGNSGFGNTSIGYEAGNVVTANANTFLGFEAGARNTIGYDNVFLGLQSGAFTTSGRQNVFIGRASGVNNANGAQNVFIGHRSGSGSNAFFNVFIGNESGRENYDGNENVFLGNRSGSMNFRGNLNTFIGNAAGEQNRFGEENTFLGAASGVDNQANYNTFLGAYTGLANQSGERNTFIGYRTGSFNTTGSYNVFLGSGAGNGILTGSHNVMIGNVATWTGDVSNKLVIQDGDVNRTPLIYGDFSTGNVSINSTSNFGYRLYVNGDAYTTGVWVSNQGGSVFRTKNNVSSLKDPIGKLQMINSIEQTITVERDNQKARQEKQYILDANELRNVFPALVKNNKEHTAINYQGLIPVLIEAVKELKKENEKLKEQLSAIVHLTTGNTSNRNEDQSFFSKGFALSQNIPNPFTTSSIISYTIPKGYEQRASIKIFDLNGRQIKVYEKLKSGGNTLKIQYSSIPSGTYVYAMCFNDQIVTFKRMIIN</sequence>
<keyword evidence="2" id="KW-0175">Coiled coil</keyword>
<dbReference type="OrthoDB" id="1081439at2"/>
<keyword evidence="1" id="KW-0732">Signal</keyword>
<name>A0A1M6F6E2_9FLAO</name>
<dbReference type="InterPro" id="IPR030392">
    <property type="entry name" value="S74_ICA"/>
</dbReference>
<evidence type="ECO:0000256" key="2">
    <source>
        <dbReference type="SAM" id="Coils"/>
    </source>
</evidence>
<dbReference type="NCBIfam" id="TIGR04183">
    <property type="entry name" value="Por_Secre_tail"/>
    <property type="match status" value="1"/>
</dbReference>
<dbReference type="Pfam" id="PF18962">
    <property type="entry name" value="Por_Secre_tail"/>
    <property type="match status" value="1"/>
</dbReference>
<reference evidence="5" key="1">
    <citation type="submission" date="2016-11" db="EMBL/GenBank/DDBJ databases">
        <authorList>
            <person name="Varghese N."/>
            <person name="Submissions S."/>
        </authorList>
    </citation>
    <scope>NUCLEOTIDE SEQUENCE [LARGE SCALE GENOMIC DNA]</scope>
    <source>
        <strain evidence="5">DSM 22623</strain>
    </source>
</reference>
<gene>
    <name evidence="4" type="ORF">SAMN04488508_104114</name>
</gene>
<feature type="coiled-coil region" evidence="2">
    <location>
        <begin position="391"/>
        <end position="418"/>
    </location>
</feature>
<dbReference type="AlphaFoldDB" id="A0A1M6F6E2"/>
<accession>A0A1M6F6E2</accession>
<evidence type="ECO:0000256" key="1">
    <source>
        <dbReference type="ARBA" id="ARBA00022729"/>
    </source>
</evidence>
<keyword evidence="5" id="KW-1185">Reference proteome</keyword>
<protein>
    <submittedName>
        <fullName evidence="4">Por secretion system C-terminal sorting domain-containing protein</fullName>
    </submittedName>
</protein>
<organism evidence="4 5">
    <name type="scientific">Aquimarina spongiae</name>
    <dbReference type="NCBI Taxonomy" id="570521"/>
    <lineage>
        <taxon>Bacteria</taxon>
        <taxon>Pseudomonadati</taxon>
        <taxon>Bacteroidota</taxon>
        <taxon>Flavobacteriia</taxon>
        <taxon>Flavobacteriales</taxon>
        <taxon>Flavobacteriaceae</taxon>
        <taxon>Aquimarina</taxon>
    </lineage>
</organism>
<dbReference type="RefSeq" id="WP_073315945.1">
    <property type="nucleotide sequence ID" value="NZ_FQYP01000004.1"/>
</dbReference>
<dbReference type="Proteomes" id="UP000184432">
    <property type="component" value="Unassembled WGS sequence"/>
</dbReference>
<dbReference type="PROSITE" id="PS51688">
    <property type="entry name" value="ICA"/>
    <property type="match status" value="1"/>
</dbReference>
<evidence type="ECO:0000313" key="5">
    <source>
        <dbReference type="Proteomes" id="UP000184432"/>
    </source>
</evidence>
<dbReference type="InterPro" id="IPR026444">
    <property type="entry name" value="Secre_tail"/>
</dbReference>